<evidence type="ECO:0000313" key="2">
    <source>
        <dbReference type="Proteomes" id="UP000004471"/>
    </source>
</evidence>
<sequence>GNGWTEVGAVKIGDVITKVSPQGDGFVLNGTKFYSTGSIFADWIDVYAQRSDTGADVIAVVDARHAGVRHSDDWDGFGQ</sequence>
<comment type="caution">
    <text evidence="1">The sequence shown here is derived from an EMBL/GenBank/DDBJ whole genome shotgun (WGS) entry which is preliminary data.</text>
</comment>
<dbReference type="SUPFAM" id="SSF56645">
    <property type="entry name" value="Acyl-CoA dehydrogenase NM domain-like"/>
    <property type="match status" value="1"/>
</dbReference>
<dbReference type="GO" id="GO:0016627">
    <property type="term" value="F:oxidoreductase activity, acting on the CH-CH group of donors"/>
    <property type="evidence" value="ECO:0007669"/>
    <property type="project" value="InterPro"/>
</dbReference>
<name>F3FWY0_PSESX</name>
<dbReference type="Gene3D" id="2.40.110.10">
    <property type="entry name" value="Butyryl-CoA Dehydrogenase, subunit A, domain 2"/>
    <property type="match status" value="1"/>
</dbReference>
<protein>
    <submittedName>
        <fullName evidence="1">Acyl-CoA dehydrogenase</fullName>
    </submittedName>
</protein>
<feature type="non-terminal residue" evidence="1">
    <location>
        <position position="1"/>
    </location>
</feature>
<organism evidence="1 2">
    <name type="scientific">Pseudomonas syringae pv. japonica str. M301072</name>
    <dbReference type="NCBI Taxonomy" id="629262"/>
    <lineage>
        <taxon>Bacteria</taxon>
        <taxon>Pseudomonadati</taxon>
        <taxon>Pseudomonadota</taxon>
        <taxon>Gammaproteobacteria</taxon>
        <taxon>Pseudomonadales</taxon>
        <taxon>Pseudomonadaceae</taxon>
        <taxon>Pseudomonas</taxon>
        <taxon>Pseudomonas syringae</taxon>
    </lineage>
</organism>
<dbReference type="Proteomes" id="UP000004471">
    <property type="component" value="Unassembled WGS sequence"/>
</dbReference>
<dbReference type="InterPro" id="IPR009100">
    <property type="entry name" value="AcylCoA_DH/oxidase_NM_dom_sf"/>
</dbReference>
<dbReference type="EMBL" id="AEAH01002821">
    <property type="protein sequence ID" value="EGH34722.1"/>
    <property type="molecule type" value="Genomic_DNA"/>
</dbReference>
<evidence type="ECO:0000313" key="1">
    <source>
        <dbReference type="EMBL" id="EGH34722.1"/>
    </source>
</evidence>
<accession>F3FWY0</accession>
<gene>
    <name evidence="1" type="ORF">PSYJA_39470</name>
</gene>
<reference evidence="1 2" key="1">
    <citation type="journal article" date="2011" name="PLoS Pathog.">
        <title>Dynamic evolution of pathogenicity revealed by sequencing and comparative genomics of 19 Pseudomonas syringae isolates.</title>
        <authorList>
            <person name="Baltrus D.A."/>
            <person name="Nishimura M.T."/>
            <person name="Romanchuk A."/>
            <person name="Chang J.H."/>
            <person name="Mukhtar M.S."/>
            <person name="Cherkis K."/>
            <person name="Roach J."/>
            <person name="Grant S.R."/>
            <person name="Jones C.D."/>
            <person name="Dangl J.L."/>
        </authorList>
    </citation>
    <scope>NUCLEOTIDE SEQUENCE [LARGE SCALE GENOMIC DNA]</scope>
    <source>
        <strain evidence="2">M301072PT</strain>
    </source>
</reference>
<dbReference type="InterPro" id="IPR046373">
    <property type="entry name" value="Acyl-CoA_Oxase/DH_mid-dom_sf"/>
</dbReference>
<proteinExistence type="predicted"/>
<dbReference type="AlphaFoldDB" id="F3FWY0"/>
<feature type="non-terminal residue" evidence="1">
    <location>
        <position position="79"/>
    </location>
</feature>